<organism evidence="3 4">
    <name type="scientific">Dillenia turbinata</name>
    <dbReference type="NCBI Taxonomy" id="194707"/>
    <lineage>
        <taxon>Eukaryota</taxon>
        <taxon>Viridiplantae</taxon>
        <taxon>Streptophyta</taxon>
        <taxon>Embryophyta</taxon>
        <taxon>Tracheophyta</taxon>
        <taxon>Spermatophyta</taxon>
        <taxon>Magnoliopsida</taxon>
        <taxon>eudicotyledons</taxon>
        <taxon>Gunneridae</taxon>
        <taxon>Pentapetalae</taxon>
        <taxon>Dilleniales</taxon>
        <taxon>Dilleniaceae</taxon>
        <taxon>Dillenia</taxon>
    </lineage>
</organism>
<keyword evidence="4" id="KW-1185">Reference proteome</keyword>
<dbReference type="PANTHER" id="PTHR33349">
    <property type="entry name" value="EMB|CAB62594.1"/>
    <property type="match status" value="1"/>
</dbReference>
<feature type="compositionally biased region" description="Basic and acidic residues" evidence="1">
    <location>
        <begin position="175"/>
        <end position="193"/>
    </location>
</feature>
<feature type="compositionally biased region" description="Basic and acidic residues" evidence="1">
    <location>
        <begin position="241"/>
        <end position="271"/>
    </location>
</feature>
<name>A0AAN8YTI2_9MAGN</name>
<evidence type="ECO:0000313" key="4">
    <source>
        <dbReference type="Proteomes" id="UP001370490"/>
    </source>
</evidence>
<dbReference type="PANTHER" id="PTHR33349:SF20">
    <property type="entry name" value="CHROMO DOMAIN CEC-LIKE PROTEIN"/>
    <property type="match status" value="1"/>
</dbReference>
<feature type="compositionally biased region" description="Basic and acidic residues" evidence="1">
    <location>
        <begin position="201"/>
        <end position="228"/>
    </location>
</feature>
<feature type="compositionally biased region" description="Low complexity" evidence="1">
    <location>
        <begin position="81"/>
        <end position="96"/>
    </location>
</feature>
<feature type="compositionally biased region" description="Low complexity" evidence="1">
    <location>
        <begin position="118"/>
        <end position="128"/>
    </location>
</feature>
<accession>A0AAN8YTI2</accession>
<sequence>MATTTTRARRGTSPSNSHVVDTAQRRTAPPVKHPSTTTPEQKQPHYLRQTISSSPSSLKYVKKEDNIHKQASLNRRKSSDQKLPSPSQSRQPSPIQTPKSSPSQTLSHNKIGKPSPPLSSKTTPSSKPNSERTSRPSSQGKSQPLGTRTRYVKKGTVPSIKKETKASHASTLNNVEEHYKEVLVHDEKDVKDDVQEEVETEMAKPEREEPGEEMDTKPEDFEEEKILEVESSPATEEEHEESPHAPVEEIKDVKEVTEEQPEVKEEHKSETQPEAQNSTSEPEPESEHEPAVVQKQEDIPIEISDSAEKEKAEEKKEESSEGDQKATAEAIPASAPVVEQIRKPAETNQSTAVAKRAYGKKDTQAYNDVIEETARKLVEKRKSKVLALAGAFETVISLQDPETTSTPTQAAK</sequence>
<feature type="compositionally biased region" description="Basic and acidic residues" evidence="1">
    <location>
        <begin position="285"/>
        <end position="298"/>
    </location>
</feature>
<evidence type="ECO:0000256" key="1">
    <source>
        <dbReference type="SAM" id="MobiDB-lite"/>
    </source>
</evidence>
<feature type="compositionally biased region" description="Basic and acidic residues" evidence="1">
    <location>
        <begin position="306"/>
        <end position="326"/>
    </location>
</feature>
<dbReference type="AlphaFoldDB" id="A0AAN8YTI2"/>
<feature type="region of interest" description="Disordered" evidence="1">
    <location>
        <begin position="1"/>
        <end position="359"/>
    </location>
</feature>
<feature type="compositionally biased region" description="Polar residues" evidence="1">
    <location>
        <begin position="135"/>
        <end position="146"/>
    </location>
</feature>
<reference evidence="3 4" key="1">
    <citation type="submission" date="2023-12" db="EMBL/GenBank/DDBJ databases">
        <title>A high-quality genome assembly for Dillenia turbinata (Dilleniales).</title>
        <authorList>
            <person name="Chanderbali A."/>
        </authorList>
    </citation>
    <scope>NUCLEOTIDE SEQUENCE [LARGE SCALE GENOMIC DNA]</scope>
    <source>
        <strain evidence="3">LSX21</strain>
        <tissue evidence="3">Leaf</tissue>
    </source>
</reference>
<feature type="domain" description="Calmodulin-binding" evidence="2">
    <location>
        <begin position="308"/>
        <end position="397"/>
    </location>
</feature>
<dbReference type="InterPro" id="IPR012417">
    <property type="entry name" value="CaM-bd_dom_pln"/>
</dbReference>
<evidence type="ECO:0000313" key="3">
    <source>
        <dbReference type="EMBL" id="KAK6912436.1"/>
    </source>
</evidence>
<dbReference type="Proteomes" id="UP001370490">
    <property type="component" value="Unassembled WGS sequence"/>
</dbReference>
<dbReference type="EMBL" id="JBAMMX010000027">
    <property type="protein sequence ID" value="KAK6912436.1"/>
    <property type="molecule type" value="Genomic_DNA"/>
</dbReference>
<protein>
    <submittedName>
        <fullName evidence="3">Calmodulin-binding domain, plant</fullName>
    </submittedName>
</protein>
<dbReference type="GO" id="GO:0005516">
    <property type="term" value="F:calmodulin binding"/>
    <property type="evidence" value="ECO:0007669"/>
    <property type="project" value="InterPro"/>
</dbReference>
<evidence type="ECO:0000259" key="2">
    <source>
        <dbReference type="Pfam" id="PF07839"/>
    </source>
</evidence>
<proteinExistence type="predicted"/>
<comment type="caution">
    <text evidence="3">The sequence shown here is derived from an EMBL/GenBank/DDBJ whole genome shotgun (WGS) entry which is preliminary data.</text>
</comment>
<feature type="compositionally biased region" description="Polar residues" evidence="1">
    <location>
        <begin position="97"/>
        <end position="108"/>
    </location>
</feature>
<dbReference type="Pfam" id="PF07839">
    <property type="entry name" value="CaM_binding"/>
    <property type="match status" value="1"/>
</dbReference>
<gene>
    <name evidence="3" type="ORF">RJ641_022037</name>
</gene>